<protein>
    <submittedName>
        <fullName evidence="6">AAA family ATPase</fullName>
    </submittedName>
</protein>
<dbReference type="InterPro" id="IPR003593">
    <property type="entry name" value="AAA+_ATPase"/>
</dbReference>
<dbReference type="GO" id="GO:0005524">
    <property type="term" value="F:ATP binding"/>
    <property type="evidence" value="ECO:0007669"/>
    <property type="project" value="UniProtKB-KW"/>
</dbReference>
<accession>A0A220ULH0</accession>
<keyword evidence="7" id="KW-1185">Reference proteome</keyword>
<dbReference type="SMART" id="SM00382">
    <property type="entry name" value="AAA"/>
    <property type="match status" value="1"/>
</dbReference>
<dbReference type="Gene3D" id="3.40.50.300">
    <property type="entry name" value="P-loop containing nucleotide triphosphate hydrolases"/>
    <property type="match status" value="1"/>
</dbReference>
<evidence type="ECO:0000313" key="6">
    <source>
        <dbReference type="EMBL" id="ASK68732.1"/>
    </source>
</evidence>
<evidence type="ECO:0000256" key="4">
    <source>
        <dbReference type="RuleBase" id="RU003651"/>
    </source>
</evidence>
<dbReference type="InterPro" id="IPR027417">
    <property type="entry name" value="P-loop_NTPase"/>
</dbReference>
<dbReference type="PROSITE" id="PS00674">
    <property type="entry name" value="AAA"/>
    <property type="match status" value="1"/>
</dbReference>
<dbReference type="EMBL" id="CP022358">
    <property type="protein sequence ID" value="ASK68732.1"/>
    <property type="molecule type" value="Genomic_DNA"/>
</dbReference>
<gene>
    <name evidence="6" type="ORF">CF168_07455</name>
</gene>
<dbReference type="SUPFAM" id="SSF52540">
    <property type="entry name" value="P-loop containing nucleoside triphosphate hydrolases"/>
    <property type="match status" value="1"/>
</dbReference>
<dbReference type="AlphaFoldDB" id="A0A220ULH0"/>
<name>A0A220ULH0_9GAMM</name>
<dbReference type="InterPro" id="IPR003960">
    <property type="entry name" value="ATPase_AAA_CS"/>
</dbReference>
<dbReference type="RefSeq" id="WP_089067476.1">
    <property type="nucleotide sequence ID" value="NZ_CP022358.1"/>
</dbReference>
<evidence type="ECO:0000259" key="5">
    <source>
        <dbReference type="SMART" id="SM00382"/>
    </source>
</evidence>
<evidence type="ECO:0000256" key="3">
    <source>
        <dbReference type="ARBA" id="ARBA00022840"/>
    </source>
</evidence>
<dbReference type="PANTHER" id="PTHR23073">
    <property type="entry name" value="26S PROTEASOME REGULATORY SUBUNIT"/>
    <property type="match status" value="1"/>
</dbReference>
<dbReference type="InterPro" id="IPR050221">
    <property type="entry name" value="26S_Proteasome_ATPase"/>
</dbReference>
<proteinExistence type="inferred from homology"/>
<evidence type="ECO:0000256" key="1">
    <source>
        <dbReference type="ARBA" id="ARBA00006914"/>
    </source>
</evidence>
<dbReference type="CDD" id="cd19481">
    <property type="entry name" value="RecA-like_protease"/>
    <property type="match status" value="1"/>
</dbReference>
<feature type="domain" description="AAA+ ATPase" evidence="5">
    <location>
        <begin position="115"/>
        <end position="247"/>
    </location>
</feature>
<dbReference type="KEGG" id="sbj:CF168_07455"/>
<keyword evidence="3 4" id="KW-0067">ATP-binding</keyword>
<dbReference type="InterPro" id="IPR003959">
    <property type="entry name" value="ATPase_AAA_core"/>
</dbReference>
<evidence type="ECO:0000313" key="7">
    <source>
        <dbReference type="Proteomes" id="UP000198367"/>
    </source>
</evidence>
<evidence type="ECO:0000256" key="2">
    <source>
        <dbReference type="ARBA" id="ARBA00022741"/>
    </source>
</evidence>
<sequence length="324" mass="36808">MAKSDKIISLVRAGAMGDKIQFKRVVESLIADERQKRHHVIADRLEQELVKLSTSNSTVDTPTAKDNRVSSLVDEISPKLRFEDLILPDSVKDSLNELVEEQSRVDLLRSYSLEPRNRVLLVGPPGNGKTSLAEALAESMMVPLLVVRYEGIIGSYLGETASRLKKVIDYAATRRCVLLFDEFETLGKERGDTHETGEIKRVVSSLLMQIDSLPSHVIVMAATNHSELLDRAVWRRFQLRLEVPQPTRSQIESWFKAFEKRHDISLEYAYETLSKRLYGSNFAEIEEFGRVILRKYVLTQPSSQMRSIISSALKTWSERTLSSN</sequence>
<dbReference type="GO" id="GO:0016887">
    <property type="term" value="F:ATP hydrolysis activity"/>
    <property type="evidence" value="ECO:0007669"/>
    <property type="project" value="InterPro"/>
</dbReference>
<dbReference type="Proteomes" id="UP000198367">
    <property type="component" value="Chromosome"/>
</dbReference>
<reference evidence="6 7" key="1">
    <citation type="submission" date="2017-07" db="EMBL/GenBank/DDBJ databases">
        <title>Phenotypical and genomic characterization of a clinical isolate of Shewanella bicestrii sp. nov. producing an extended-spectrum beta-lactamase and a new oxacillinase variant.</title>
        <authorList>
            <person name="Jousset A.B."/>
            <person name="Bonnin R.A."/>
            <person name="Girlich D."/>
            <person name="Dabos L."/>
            <person name="Potron A."/>
            <person name="Dortet L."/>
            <person name="Glaser P."/>
            <person name="Naas T."/>
        </authorList>
    </citation>
    <scope>NUCLEOTIDE SEQUENCE [LARGE SCALE GENOMIC DNA]</scope>
    <source>
        <strain evidence="6 7">JAB-1</strain>
    </source>
</reference>
<comment type="similarity">
    <text evidence="1 4">Belongs to the AAA ATPase family.</text>
</comment>
<dbReference type="Pfam" id="PF00004">
    <property type="entry name" value="AAA"/>
    <property type="match status" value="1"/>
</dbReference>
<organism evidence="6 7">
    <name type="scientific">Shewanella bicestrii</name>
    <dbReference type="NCBI Taxonomy" id="2018305"/>
    <lineage>
        <taxon>Bacteria</taxon>
        <taxon>Pseudomonadati</taxon>
        <taxon>Pseudomonadota</taxon>
        <taxon>Gammaproteobacteria</taxon>
        <taxon>Alteromonadales</taxon>
        <taxon>Shewanellaceae</taxon>
        <taxon>Shewanella</taxon>
    </lineage>
</organism>
<keyword evidence="2 4" id="KW-0547">Nucleotide-binding</keyword>